<name>A0A1V1NRS4_9BACT</name>
<keyword evidence="1" id="KW-1133">Transmembrane helix</keyword>
<dbReference type="Proteomes" id="UP000189670">
    <property type="component" value="Unassembled WGS sequence"/>
</dbReference>
<evidence type="ECO:0000313" key="2">
    <source>
        <dbReference type="EMBL" id="ETR65268.1"/>
    </source>
</evidence>
<feature type="transmembrane region" description="Helical" evidence="1">
    <location>
        <begin position="131"/>
        <end position="150"/>
    </location>
</feature>
<comment type="caution">
    <text evidence="2">The sequence shown here is derived from an EMBL/GenBank/DDBJ whole genome shotgun (WGS) entry which is preliminary data.</text>
</comment>
<gene>
    <name evidence="2" type="ORF">OMM_14524</name>
</gene>
<evidence type="ECO:0000256" key="1">
    <source>
        <dbReference type="SAM" id="Phobius"/>
    </source>
</evidence>
<evidence type="ECO:0000313" key="3">
    <source>
        <dbReference type="Proteomes" id="UP000189670"/>
    </source>
</evidence>
<sequence>MENTMSDLQSVFTNNESFINFCKNYIQFDNSGYNQNISHPNNKILYQYVSNDLEDNDTHAVMNHIANCERCAKEVSWIMKKNLQMEEKIFRMANSVSLYHQLTNYCRRTITRFNDLFRLVDYINCFHMNRYALAFISILLLIILPSVYIYK</sequence>
<dbReference type="EMBL" id="ATBP01003001">
    <property type="protein sequence ID" value="ETR65268.1"/>
    <property type="molecule type" value="Genomic_DNA"/>
</dbReference>
<keyword evidence="1" id="KW-0812">Transmembrane</keyword>
<keyword evidence="1" id="KW-0472">Membrane</keyword>
<reference evidence="3" key="1">
    <citation type="submission" date="2012-11" db="EMBL/GenBank/DDBJ databases">
        <authorList>
            <person name="Lucero-Rivera Y.E."/>
            <person name="Tovar-Ramirez D."/>
        </authorList>
    </citation>
    <scope>NUCLEOTIDE SEQUENCE [LARGE SCALE GENOMIC DNA]</scope>
    <source>
        <strain evidence="3">Araruama</strain>
    </source>
</reference>
<accession>A0A1V1NRS4</accession>
<dbReference type="AlphaFoldDB" id="A0A1V1NRS4"/>
<evidence type="ECO:0008006" key="4">
    <source>
        <dbReference type="Google" id="ProtNLM"/>
    </source>
</evidence>
<proteinExistence type="predicted"/>
<protein>
    <recommendedName>
        <fullName evidence="4">Zinc-finger domain-containing protein</fullName>
    </recommendedName>
</protein>
<organism evidence="2 3">
    <name type="scientific">Candidatus Magnetoglobus multicellularis str. Araruama</name>
    <dbReference type="NCBI Taxonomy" id="890399"/>
    <lineage>
        <taxon>Bacteria</taxon>
        <taxon>Pseudomonadati</taxon>
        <taxon>Thermodesulfobacteriota</taxon>
        <taxon>Desulfobacteria</taxon>
        <taxon>Desulfobacterales</taxon>
        <taxon>Desulfobacteraceae</taxon>
        <taxon>Candidatus Magnetoglobus</taxon>
    </lineage>
</organism>
<feature type="non-terminal residue" evidence="2">
    <location>
        <position position="151"/>
    </location>
</feature>